<dbReference type="RefSeq" id="WP_188768526.1">
    <property type="nucleotide sequence ID" value="NZ_BMHK01000003.1"/>
</dbReference>
<keyword evidence="4 7" id="KW-0157">Chromophore</keyword>
<evidence type="ECO:0000256" key="1">
    <source>
        <dbReference type="ARBA" id="ARBA00001932"/>
    </source>
</evidence>
<dbReference type="PROSITE" id="PS51645">
    <property type="entry name" value="PHR_CRY_ALPHA_BETA"/>
    <property type="match status" value="1"/>
</dbReference>
<keyword evidence="3 5" id="KW-0274">FAD</keyword>
<dbReference type="GO" id="GO:0006139">
    <property type="term" value="P:nucleobase-containing compound metabolic process"/>
    <property type="evidence" value="ECO:0007669"/>
    <property type="project" value="UniProtKB-ARBA"/>
</dbReference>
<dbReference type="Proteomes" id="UP000608154">
    <property type="component" value="Unassembled WGS sequence"/>
</dbReference>
<dbReference type="PROSITE" id="PS00394">
    <property type="entry name" value="DNA_PHOTOLYASES_1_1"/>
    <property type="match status" value="1"/>
</dbReference>
<dbReference type="InterPro" id="IPR005101">
    <property type="entry name" value="Cryptochr/Photolyase_FAD-bd"/>
</dbReference>
<gene>
    <name evidence="9" type="primary">phrA</name>
    <name evidence="9" type="ORF">GCM10011494_07520</name>
</gene>
<feature type="site" description="Electron transfer via tryptophanyl radical" evidence="6">
    <location>
        <position position="296"/>
    </location>
</feature>
<dbReference type="InterPro" id="IPR014729">
    <property type="entry name" value="Rossmann-like_a/b/a_fold"/>
</dbReference>
<dbReference type="SUPFAM" id="SSF48173">
    <property type="entry name" value="Cryptochrome/photolyase FAD-binding domain"/>
    <property type="match status" value="1"/>
</dbReference>
<evidence type="ECO:0000259" key="8">
    <source>
        <dbReference type="PROSITE" id="PS51645"/>
    </source>
</evidence>
<sequence length="457" mass="51483">MTAPILVWLRRDLRLSDQAALAAASAKGPVIPVYVLDDETPEHRAMGAASRWWLHYSLASLDAALRGKGSRLILRRGRCEEILPELAREVGAREVHALHHYEPWWRGAEKTVGRKLRLCLYHGNYLLPPGTVTTGSGAPYKIYTPFWRALLERMPPPEPRCAPQTIAAPPAWPKSDRLEDWRLLPTAPDWAGGLRAMWEPGEEGAGERLRDFAEQASGYESRRNLPGVVGTSLLSPHLHFGEVTPAQVWHAASSAGGSVGIFLGELGWRDYAQNVILQFPDYGGRPARETFDRFPWRSGGPAREDLRAWKRGMTGYPIVDAGMRQLWHTGWMHNRVRMIAASFLIKHLLIDWREGERWFWDTLVDADYASNAVNWQWTAGSGVDSSMFARIMAPLSQSEKFDASAYIREWLPELAELPEGEIHDPAPMLRPAGYLAKIIDHRQARERALAAWEQAKG</sequence>
<dbReference type="InterPro" id="IPR018394">
    <property type="entry name" value="DNA_photolyase_1_CS_C"/>
</dbReference>
<dbReference type="Gene3D" id="1.10.579.10">
    <property type="entry name" value="DNA Cyclobutane Dipyrimidine Photolyase, subunit A, domain 3"/>
    <property type="match status" value="1"/>
</dbReference>
<evidence type="ECO:0000256" key="6">
    <source>
        <dbReference type="PIRSR" id="PIRSR602081-2"/>
    </source>
</evidence>
<evidence type="ECO:0000313" key="9">
    <source>
        <dbReference type="EMBL" id="GGB91628.1"/>
    </source>
</evidence>
<dbReference type="InterPro" id="IPR036134">
    <property type="entry name" value="Crypto/Photolyase_FAD-like_sf"/>
</dbReference>
<dbReference type="Gene3D" id="1.25.40.80">
    <property type="match status" value="1"/>
</dbReference>
<dbReference type="InterPro" id="IPR036155">
    <property type="entry name" value="Crypto/Photolyase_N_sf"/>
</dbReference>
<dbReference type="PRINTS" id="PR00147">
    <property type="entry name" value="DNAPHOTLYASE"/>
</dbReference>
<evidence type="ECO:0000256" key="7">
    <source>
        <dbReference type="RuleBase" id="RU004182"/>
    </source>
</evidence>
<comment type="cofactor">
    <cofactor evidence="5">
        <name>FAD</name>
        <dbReference type="ChEBI" id="CHEBI:57692"/>
    </cofactor>
    <text evidence="5">Binds 1 FAD per subunit.</text>
</comment>
<evidence type="ECO:0000313" key="10">
    <source>
        <dbReference type="Proteomes" id="UP000608154"/>
    </source>
</evidence>
<dbReference type="InterPro" id="IPR002081">
    <property type="entry name" value="Cryptochrome/DNA_photolyase_1"/>
</dbReference>
<feature type="binding site" evidence="5">
    <location>
        <begin position="231"/>
        <end position="235"/>
    </location>
    <ligand>
        <name>FAD</name>
        <dbReference type="ChEBI" id="CHEBI:57692"/>
    </ligand>
</feature>
<organism evidence="9 10">
    <name type="scientific">Novosphingobium endophyticum</name>
    <dbReference type="NCBI Taxonomy" id="1955250"/>
    <lineage>
        <taxon>Bacteria</taxon>
        <taxon>Pseudomonadati</taxon>
        <taxon>Pseudomonadota</taxon>
        <taxon>Alphaproteobacteria</taxon>
        <taxon>Sphingomonadales</taxon>
        <taxon>Sphingomonadaceae</taxon>
        <taxon>Novosphingobium</taxon>
    </lineage>
</organism>
<dbReference type="PROSITE" id="PS00691">
    <property type="entry name" value="DNA_PHOTOLYASES_1_2"/>
    <property type="match status" value="1"/>
</dbReference>
<evidence type="ECO:0000256" key="2">
    <source>
        <dbReference type="ARBA" id="ARBA00022630"/>
    </source>
</evidence>
<reference evidence="9" key="2">
    <citation type="submission" date="2020-09" db="EMBL/GenBank/DDBJ databases">
        <authorList>
            <person name="Sun Q."/>
            <person name="Zhou Y."/>
        </authorList>
    </citation>
    <scope>NUCLEOTIDE SEQUENCE</scope>
    <source>
        <strain evidence="9">CGMCC 1.15095</strain>
    </source>
</reference>
<dbReference type="AlphaFoldDB" id="A0A916TQL4"/>
<dbReference type="EMBL" id="BMHK01000003">
    <property type="protein sequence ID" value="GGB91628.1"/>
    <property type="molecule type" value="Genomic_DNA"/>
</dbReference>
<dbReference type="InterPro" id="IPR006050">
    <property type="entry name" value="DNA_photolyase_N"/>
</dbReference>
<protein>
    <submittedName>
        <fullName evidence="9">Deoxyribodipyrimidine photo-lyase</fullName>
    </submittedName>
</protein>
<feature type="site" description="Electron transfer via tryptophanyl radical" evidence="6">
    <location>
        <position position="375"/>
    </location>
</feature>
<dbReference type="GO" id="GO:0009416">
    <property type="term" value="P:response to light stimulus"/>
    <property type="evidence" value="ECO:0007669"/>
    <property type="project" value="TreeGrafter"/>
</dbReference>
<dbReference type="Pfam" id="PF03441">
    <property type="entry name" value="FAD_binding_7"/>
    <property type="match status" value="1"/>
</dbReference>
<feature type="binding site" evidence="5">
    <location>
        <position position="262"/>
    </location>
    <ligand>
        <name>FAD</name>
        <dbReference type="ChEBI" id="CHEBI:57692"/>
    </ligand>
</feature>
<dbReference type="PANTHER" id="PTHR11455">
    <property type="entry name" value="CRYPTOCHROME"/>
    <property type="match status" value="1"/>
</dbReference>
<proteinExistence type="inferred from homology"/>
<feature type="site" description="Electron transfer via tryptophanyl radical" evidence="6">
    <location>
        <position position="352"/>
    </location>
</feature>
<dbReference type="GO" id="GO:0006950">
    <property type="term" value="P:response to stress"/>
    <property type="evidence" value="ECO:0007669"/>
    <property type="project" value="UniProtKB-ARBA"/>
</dbReference>
<evidence type="ECO:0000256" key="4">
    <source>
        <dbReference type="ARBA" id="ARBA00022991"/>
    </source>
</evidence>
<feature type="domain" description="Photolyase/cryptochrome alpha/beta" evidence="8">
    <location>
        <begin position="3"/>
        <end position="126"/>
    </location>
</feature>
<name>A0A916TQL4_9SPHN</name>
<evidence type="ECO:0000256" key="5">
    <source>
        <dbReference type="PIRSR" id="PIRSR602081-1"/>
    </source>
</evidence>
<dbReference type="GO" id="GO:0003677">
    <property type="term" value="F:DNA binding"/>
    <property type="evidence" value="ECO:0007669"/>
    <property type="project" value="TreeGrafter"/>
</dbReference>
<feature type="binding site" evidence="5">
    <location>
        <begin position="365"/>
        <end position="367"/>
    </location>
    <ligand>
        <name>FAD</name>
        <dbReference type="ChEBI" id="CHEBI:57692"/>
    </ligand>
</feature>
<dbReference type="Pfam" id="PF00875">
    <property type="entry name" value="DNA_photolyase"/>
    <property type="match status" value="1"/>
</dbReference>
<evidence type="ECO:0000256" key="3">
    <source>
        <dbReference type="ARBA" id="ARBA00022827"/>
    </source>
</evidence>
<reference evidence="9" key="1">
    <citation type="journal article" date="2014" name="Int. J. Syst. Evol. Microbiol.">
        <title>Complete genome sequence of Corynebacterium casei LMG S-19264T (=DSM 44701T), isolated from a smear-ripened cheese.</title>
        <authorList>
            <consortium name="US DOE Joint Genome Institute (JGI-PGF)"/>
            <person name="Walter F."/>
            <person name="Albersmeier A."/>
            <person name="Kalinowski J."/>
            <person name="Ruckert C."/>
        </authorList>
    </citation>
    <scope>NUCLEOTIDE SEQUENCE</scope>
    <source>
        <strain evidence="9">CGMCC 1.15095</strain>
    </source>
</reference>
<feature type="binding site" evidence="5">
    <location>
        <position position="219"/>
    </location>
    <ligand>
        <name>FAD</name>
        <dbReference type="ChEBI" id="CHEBI:57692"/>
    </ligand>
</feature>
<dbReference type="PANTHER" id="PTHR11455:SF9">
    <property type="entry name" value="CRYPTOCHROME CIRCADIAN CLOCK 5 ISOFORM X1"/>
    <property type="match status" value="1"/>
</dbReference>
<comment type="cofactor">
    <cofactor evidence="1">
        <name>(6R)-5,10-methylene-5,6,7,8-tetrahydrofolate</name>
        <dbReference type="ChEBI" id="CHEBI:15636"/>
    </cofactor>
</comment>
<dbReference type="GO" id="GO:0003904">
    <property type="term" value="F:deoxyribodipyrimidine photo-lyase activity"/>
    <property type="evidence" value="ECO:0007669"/>
    <property type="project" value="TreeGrafter"/>
</dbReference>
<dbReference type="Gene3D" id="3.40.50.620">
    <property type="entry name" value="HUPs"/>
    <property type="match status" value="1"/>
</dbReference>
<comment type="caution">
    <text evidence="9">The sequence shown here is derived from an EMBL/GenBank/DDBJ whole genome shotgun (WGS) entry which is preliminary data.</text>
</comment>
<comment type="similarity">
    <text evidence="7">Belongs to the DNA photolyase family.</text>
</comment>
<keyword evidence="2 5" id="KW-0285">Flavoprotein</keyword>
<dbReference type="GO" id="GO:0071949">
    <property type="term" value="F:FAD binding"/>
    <property type="evidence" value="ECO:0007669"/>
    <property type="project" value="TreeGrafter"/>
</dbReference>
<accession>A0A916TQL4</accession>
<keyword evidence="10" id="KW-1185">Reference proteome</keyword>
<dbReference type="SUPFAM" id="SSF52425">
    <property type="entry name" value="Cryptochrome/photolyase, N-terminal domain"/>
    <property type="match status" value="1"/>
</dbReference>